<dbReference type="PANTHER" id="PTHR33112">
    <property type="entry name" value="DOMAIN PROTEIN, PUTATIVE-RELATED"/>
    <property type="match status" value="1"/>
</dbReference>
<reference evidence="2 3" key="1">
    <citation type="submission" date="2023-01" db="EMBL/GenBank/DDBJ databases">
        <title>Analysis of 21 Apiospora genomes using comparative genomics revels a genus with tremendous synthesis potential of carbohydrate active enzymes and secondary metabolites.</title>
        <authorList>
            <person name="Sorensen T."/>
        </authorList>
    </citation>
    <scope>NUCLEOTIDE SEQUENCE [LARGE SCALE GENOMIC DNA]</scope>
    <source>
        <strain evidence="2 3">CBS 114990</strain>
    </source>
</reference>
<feature type="region of interest" description="Disordered" evidence="1">
    <location>
        <begin position="214"/>
        <end position="243"/>
    </location>
</feature>
<dbReference type="Proteomes" id="UP001433268">
    <property type="component" value="Unassembled WGS sequence"/>
</dbReference>
<dbReference type="RefSeq" id="XP_066665093.1">
    <property type="nucleotide sequence ID" value="XM_066815803.1"/>
</dbReference>
<protein>
    <submittedName>
        <fullName evidence="2">Tol protein</fullName>
    </submittedName>
</protein>
<proteinExistence type="predicted"/>
<keyword evidence="3" id="KW-1185">Reference proteome</keyword>
<evidence type="ECO:0000313" key="3">
    <source>
        <dbReference type="Proteomes" id="UP001433268"/>
    </source>
</evidence>
<accession>A0ABR1VM40</accession>
<name>A0ABR1VM40_9PEZI</name>
<sequence>MTPGVSSDRVTKEDPYRHGKISVTWIPPTPYAEIRESRWSTRGWTYQEAALSRRRLVFTNHQVYFECRSMACCKSLRLPLQASLEGTDRDSDCSPFQLPNLFSITLLDTNGSAPSRRLATGSLMGIQLTPEKVTTFNTYTNCTERFSHRTLSFDSDSLNAFGGMIKRFESLQRGTVRHLWGSPFFDPRDDYAPGDIVDYTGFFLAGLSWRHMATTATPPNPAPRTRSAKQQQQPPHPVLPRRRKKFPSWSWTGWEGAVTWPRVDTPSEVRAGDPDTGLADFRLSFEDKSMRSLPDIRRVPHGGGPPKMDQYPKTLLLQTSIVPGDAIPRLGPPGSGEQRFWLRGEPDLEEARLVQRIRGGHLKALRLGTIGEAGFLLVVRKKGRSYYRVGLLQVRSAVITEGVRDQDVRVFKLK</sequence>
<evidence type="ECO:0000256" key="1">
    <source>
        <dbReference type="SAM" id="MobiDB-lite"/>
    </source>
</evidence>
<gene>
    <name evidence="2" type="ORF">PG997_011488</name>
</gene>
<dbReference type="PANTHER" id="PTHR33112:SF1">
    <property type="entry name" value="HETEROKARYON INCOMPATIBILITY DOMAIN-CONTAINING PROTEIN"/>
    <property type="match status" value="1"/>
</dbReference>
<comment type="caution">
    <text evidence="2">The sequence shown here is derived from an EMBL/GenBank/DDBJ whole genome shotgun (WGS) entry which is preliminary data.</text>
</comment>
<dbReference type="EMBL" id="JAQQWN010000008">
    <property type="protein sequence ID" value="KAK8071285.1"/>
    <property type="molecule type" value="Genomic_DNA"/>
</dbReference>
<evidence type="ECO:0000313" key="2">
    <source>
        <dbReference type="EMBL" id="KAK8071285.1"/>
    </source>
</evidence>
<organism evidence="2 3">
    <name type="scientific">Apiospora hydei</name>
    <dbReference type="NCBI Taxonomy" id="1337664"/>
    <lineage>
        <taxon>Eukaryota</taxon>
        <taxon>Fungi</taxon>
        <taxon>Dikarya</taxon>
        <taxon>Ascomycota</taxon>
        <taxon>Pezizomycotina</taxon>
        <taxon>Sordariomycetes</taxon>
        <taxon>Xylariomycetidae</taxon>
        <taxon>Amphisphaeriales</taxon>
        <taxon>Apiosporaceae</taxon>
        <taxon>Apiospora</taxon>
    </lineage>
</organism>
<dbReference type="GeneID" id="92048863"/>